<comment type="similarity">
    <text evidence="2 5">Belongs to the trans-sulfuration enzymes family.</text>
</comment>
<evidence type="ECO:0000256" key="2">
    <source>
        <dbReference type="ARBA" id="ARBA00009077"/>
    </source>
</evidence>
<dbReference type="RefSeq" id="WP_230554310.1">
    <property type="nucleotide sequence ID" value="NZ_JAJISD010000021.1"/>
</dbReference>
<dbReference type="EC" id="2.5.1.49" evidence="6"/>
<dbReference type="NCBIfam" id="TIGR01326">
    <property type="entry name" value="OAH_OAS_sulfhy"/>
    <property type="match status" value="1"/>
</dbReference>
<evidence type="ECO:0000256" key="1">
    <source>
        <dbReference type="ARBA" id="ARBA00001933"/>
    </source>
</evidence>
<dbReference type="InterPro" id="IPR000277">
    <property type="entry name" value="Cys/Met-Metab_PyrdxlP-dep_enz"/>
</dbReference>
<dbReference type="SUPFAM" id="SSF53383">
    <property type="entry name" value="PLP-dependent transferases"/>
    <property type="match status" value="1"/>
</dbReference>
<keyword evidence="4 5" id="KW-0663">Pyridoxal phosphate</keyword>
<accession>A0ABS8L3L8</accession>
<dbReference type="PANTHER" id="PTHR43797">
    <property type="entry name" value="HOMOCYSTEINE/CYSTEINE SYNTHASE"/>
    <property type="match status" value="1"/>
</dbReference>
<dbReference type="PANTHER" id="PTHR43797:SF2">
    <property type="entry name" value="HOMOCYSTEINE_CYSTEINE SYNTHASE"/>
    <property type="match status" value="1"/>
</dbReference>
<sequence>MVEAKFLRPDTLALHAGQHPDPATGARAVPIYQTTSFVFRDVDHAASLFNLEVGGHIYSRISNPTVSVFEERVAALEEGSGALATSSGQAALHIAIATLMGAGSHIVASTSLYGGTRNMLALTLPRFGIETTFVHPRDHGGFRKAIRPNSRLVLGETIGNPGGEVLDIPAIAAIAHEAKIPLMIDNTFASPILCKPLTLGADIVFHSATKFIGGHGVAIGGVIVESGRFDWEGSGKFPTLTEPYAGYHGIDFAEEFGPHAFVMRARTEGVRDFGCCLSPQNAFYLIQGLETLPLRVARHVDNARKVMEFLKANPAVERIASPDMPDHPDHVLAQRLLPKGTGSIFSFDIKGGREAGRRFIERLKLFSHLANVGDAKSLVIHPASTTHAQLDAAALAAAGIGEGMIRLSIGLEDPEDLIDDLGPALRAAQKG</sequence>
<keyword evidence="7" id="KW-1185">Reference proteome</keyword>
<dbReference type="InterPro" id="IPR015421">
    <property type="entry name" value="PyrdxlP-dep_Trfase_major"/>
</dbReference>
<dbReference type="PROSITE" id="PS00868">
    <property type="entry name" value="CYS_MET_METAB_PP"/>
    <property type="match status" value="1"/>
</dbReference>
<protein>
    <submittedName>
        <fullName evidence="6">O-acetylhomoserine aminocarboxypropyltransferase</fullName>
        <ecNumber evidence="6">2.5.1.49</ecNumber>
    </submittedName>
</protein>
<reference evidence="6 7" key="1">
    <citation type="submission" date="2021-11" db="EMBL/GenBank/DDBJ databases">
        <authorList>
            <person name="Lee D.-H."/>
            <person name="Kim S.-B."/>
        </authorList>
    </citation>
    <scope>NUCLEOTIDE SEQUENCE [LARGE SCALE GENOMIC DNA]</scope>
    <source>
        <strain evidence="6 7">KCTC 52223</strain>
    </source>
</reference>
<dbReference type="InterPro" id="IPR015424">
    <property type="entry name" value="PyrdxlP-dep_Trfase"/>
</dbReference>
<dbReference type="Gene3D" id="3.40.640.10">
    <property type="entry name" value="Type I PLP-dependent aspartate aminotransferase-like (Major domain)"/>
    <property type="match status" value="1"/>
</dbReference>
<evidence type="ECO:0000313" key="6">
    <source>
        <dbReference type="EMBL" id="MCC8432938.1"/>
    </source>
</evidence>
<dbReference type="InterPro" id="IPR015422">
    <property type="entry name" value="PyrdxlP-dep_Trfase_small"/>
</dbReference>
<evidence type="ECO:0000256" key="3">
    <source>
        <dbReference type="ARBA" id="ARBA00022679"/>
    </source>
</evidence>
<dbReference type="GO" id="GO:0003961">
    <property type="term" value="F:O-acetylhomoserine aminocarboxypropyltransferase activity"/>
    <property type="evidence" value="ECO:0007669"/>
    <property type="project" value="UniProtKB-EC"/>
</dbReference>
<dbReference type="InterPro" id="IPR054542">
    <property type="entry name" value="Cys_met_metab_PP"/>
</dbReference>
<comment type="cofactor">
    <cofactor evidence="1 5">
        <name>pyridoxal 5'-phosphate</name>
        <dbReference type="ChEBI" id="CHEBI:597326"/>
    </cofactor>
</comment>
<name>A0ABS8L3L8_9HYPH</name>
<dbReference type="Gene3D" id="3.90.1150.10">
    <property type="entry name" value="Aspartate Aminotransferase, domain 1"/>
    <property type="match status" value="1"/>
</dbReference>
<evidence type="ECO:0000256" key="4">
    <source>
        <dbReference type="ARBA" id="ARBA00022898"/>
    </source>
</evidence>
<dbReference type="NCBIfam" id="NF006004">
    <property type="entry name" value="PRK08134.1"/>
    <property type="match status" value="1"/>
</dbReference>
<proteinExistence type="inferred from homology"/>
<gene>
    <name evidence="6" type="ORF">LJ725_28550</name>
</gene>
<dbReference type="EMBL" id="JAJISD010000021">
    <property type="protein sequence ID" value="MCC8432938.1"/>
    <property type="molecule type" value="Genomic_DNA"/>
</dbReference>
<keyword evidence="3 6" id="KW-0808">Transferase</keyword>
<dbReference type="Pfam" id="PF01053">
    <property type="entry name" value="Cys_Met_Meta_PP"/>
    <property type="match status" value="1"/>
</dbReference>
<evidence type="ECO:0000313" key="7">
    <source>
        <dbReference type="Proteomes" id="UP001198862"/>
    </source>
</evidence>
<organism evidence="6 7">
    <name type="scientific">Reyranella aquatilis</name>
    <dbReference type="NCBI Taxonomy" id="2035356"/>
    <lineage>
        <taxon>Bacteria</taxon>
        <taxon>Pseudomonadati</taxon>
        <taxon>Pseudomonadota</taxon>
        <taxon>Alphaproteobacteria</taxon>
        <taxon>Hyphomicrobiales</taxon>
        <taxon>Reyranellaceae</taxon>
        <taxon>Reyranella</taxon>
    </lineage>
</organism>
<dbReference type="InterPro" id="IPR006235">
    <property type="entry name" value="OAc-hSer/O-AcSer_sulfhydrylase"/>
</dbReference>
<dbReference type="Proteomes" id="UP001198862">
    <property type="component" value="Unassembled WGS sequence"/>
</dbReference>
<comment type="caution">
    <text evidence="6">The sequence shown here is derived from an EMBL/GenBank/DDBJ whole genome shotgun (WGS) entry which is preliminary data.</text>
</comment>
<dbReference type="PIRSF" id="PIRSF001434">
    <property type="entry name" value="CGS"/>
    <property type="match status" value="1"/>
</dbReference>
<dbReference type="CDD" id="cd00614">
    <property type="entry name" value="CGS_like"/>
    <property type="match status" value="1"/>
</dbReference>
<evidence type="ECO:0000256" key="5">
    <source>
        <dbReference type="RuleBase" id="RU362118"/>
    </source>
</evidence>